<gene>
    <name evidence="1" type="ORF">OKA104_LOCUS47991</name>
</gene>
<name>A0A820JZ94_9BILA</name>
<reference evidence="1" key="1">
    <citation type="submission" date="2021-02" db="EMBL/GenBank/DDBJ databases">
        <authorList>
            <person name="Nowell W R."/>
        </authorList>
    </citation>
    <scope>NUCLEOTIDE SEQUENCE</scope>
</reference>
<dbReference type="AlphaFoldDB" id="A0A820JZ94"/>
<comment type="caution">
    <text evidence="1">The sequence shown here is derived from an EMBL/GenBank/DDBJ whole genome shotgun (WGS) entry which is preliminary data.</text>
</comment>
<organism evidence="1 2">
    <name type="scientific">Adineta steineri</name>
    <dbReference type="NCBI Taxonomy" id="433720"/>
    <lineage>
        <taxon>Eukaryota</taxon>
        <taxon>Metazoa</taxon>
        <taxon>Spiralia</taxon>
        <taxon>Gnathifera</taxon>
        <taxon>Rotifera</taxon>
        <taxon>Eurotatoria</taxon>
        <taxon>Bdelloidea</taxon>
        <taxon>Adinetida</taxon>
        <taxon>Adinetidae</taxon>
        <taxon>Adineta</taxon>
    </lineage>
</organism>
<dbReference type="Proteomes" id="UP000663881">
    <property type="component" value="Unassembled WGS sequence"/>
</dbReference>
<evidence type="ECO:0000313" key="1">
    <source>
        <dbReference type="EMBL" id="CAF4335374.1"/>
    </source>
</evidence>
<feature type="non-terminal residue" evidence="1">
    <location>
        <position position="1"/>
    </location>
</feature>
<dbReference type="EMBL" id="CAJOAY010020007">
    <property type="protein sequence ID" value="CAF4335374.1"/>
    <property type="molecule type" value="Genomic_DNA"/>
</dbReference>
<sequence length="52" mass="5964">QNSNYFDIVYHDQSTRSSSTESSASSTSTLMHVDNFSATPVVIPTKFFYRRR</sequence>
<accession>A0A820JZ94</accession>
<evidence type="ECO:0000313" key="2">
    <source>
        <dbReference type="Proteomes" id="UP000663881"/>
    </source>
</evidence>
<protein>
    <submittedName>
        <fullName evidence="1">Uncharacterized protein</fullName>
    </submittedName>
</protein>
<proteinExistence type="predicted"/>